<dbReference type="EMBL" id="SIUB01000002">
    <property type="protein sequence ID" value="TBN54047.1"/>
    <property type="molecule type" value="Genomic_DNA"/>
</dbReference>
<dbReference type="AlphaFoldDB" id="A0A4Q9GQS1"/>
<proteinExistence type="predicted"/>
<organism evidence="2 3">
    <name type="scientific">Hansschlegelia quercus</name>
    <dbReference type="NCBI Taxonomy" id="2528245"/>
    <lineage>
        <taxon>Bacteria</taxon>
        <taxon>Pseudomonadati</taxon>
        <taxon>Pseudomonadota</taxon>
        <taxon>Alphaproteobacteria</taxon>
        <taxon>Hyphomicrobiales</taxon>
        <taxon>Methylopilaceae</taxon>
        <taxon>Hansschlegelia</taxon>
    </lineage>
</organism>
<dbReference type="OrthoDB" id="9803627at2"/>
<name>A0A4Q9GQS1_9HYPH</name>
<reference evidence="2 3" key="1">
    <citation type="submission" date="2019-02" db="EMBL/GenBank/DDBJ databases">
        <title>Hansschlegelia quercus sp. nov., a novel methylotrophic bacterium from buds of oak (Quercus robur L.).</title>
        <authorList>
            <person name="Agafonova N.V."/>
            <person name="Kaparullina E.N."/>
            <person name="Grouzdev D.S."/>
            <person name="Doronina N.V."/>
        </authorList>
    </citation>
    <scope>NUCLEOTIDE SEQUENCE [LARGE SCALE GENOMIC DNA]</scope>
    <source>
        <strain evidence="2 3">Dub</strain>
    </source>
</reference>
<dbReference type="RefSeq" id="WP_131001642.1">
    <property type="nucleotide sequence ID" value="NZ_JBHSZR010000005.1"/>
</dbReference>
<comment type="caution">
    <text evidence="2">The sequence shown here is derived from an EMBL/GenBank/DDBJ whole genome shotgun (WGS) entry which is preliminary data.</text>
</comment>
<evidence type="ECO:0000259" key="1">
    <source>
        <dbReference type="Pfam" id="PF04230"/>
    </source>
</evidence>
<sequence>MTFLPDLKKRLRHLKRGVTERVRGPENPVWPQASYPTVELVYWRPKGHGNFGDELSRVVVELMLARRGITALDEIPARRRMLAIGSILHLAADDTVVWGTGRNGVIPDRAHFFDRLDVRSVRGPKTAAFLESMGIAAPKVYGDPALLLPRLVGDRFAGVRRVGPVFVPNLNDFRAGLDLSRIKIPTIDPRRSWNLVVAEILSYDFVIASSLHGLIVAEAFGIPARYVRMTEEESLFKYEDYYLGTGRSEIKAARSIEEAQSMGGERPPEVDLDLLANTFPYDVWGR</sequence>
<feature type="domain" description="Polysaccharide pyruvyl transferase" evidence="1">
    <location>
        <begin position="108"/>
        <end position="226"/>
    </location>
</feature>
<dbReference type="GO" id="GO:0016740">
    <property type="term" value="F:transferase activity"/>
    <property type="evidence" value="ECO:0007669"/>
    <property type="project" value="UniProtKB-KW"/>
</dbReference>
<protein>
    <submittedName>
        <fullName evidence="2">Polysaccharide pyruvyl transferase family protein</fullName>
    </submittedName>
</protein>
<accession>A0A4Q9GQS1</accession>
<dbReference type="Proteomes" id="UP000291613">
    <property type="component" value="Unassembled WGS sequence"/>
</dbReference>
<keyword evidence="2" id="KW-0808">Transferase</keyword>
<dbReference type="InterPro" id="IPR007345">
    <property type="entry name" value="Polysacch_pyruvyl_Trfase"/>
</dbReference>
<gene>
    <name evidence="2" type="ORF">EYR15_04075</name>
</gene>
<keyword evidence="3" id="KW-1185">Reference proteome</keyword>
<evidence type="ECO:0000313" key="2">
    <source>
        <dbReference type="EMBL" id="TBN54047.1"/>
    </source>
</evidence>
<dbReference type="Pfam" id="PF04230">
    <property type="entry name" value="PS_pyruv_trans"/>
    <property type="match status" value="1"/>
</dbReference>
<evidence type="ECO:0000313" key="3">
    <source>
        <dbReference type="Proteomes" id="UP000291613"/>
    </source>
</evidence>